<dbReference type="InterPro" id="IPR009214">
    <property type="entry name" value="DUF1129"/>
</dbReference>
<proteinExistence type="predicted"/>
<dbReference type="SUPFAM" id="SSF158560">
    <property type="entry name" value="BH3980-like"/>
    <property type="match status" value="1"/>
</dbReference>
<evidence type="ECO:0000313" key="3">
    <source>
        <dbReference type="Proteomes" id="UP001280629"/>
    </source>
</evidence>
<evidence type="ECO:0000313" key="2">
    <source>
        <dbReference type="EMBL" id="MDW0109822.1"/>
    </source>
</evidence>
<dbReference type="Pfam" id="PF06570">
    <property type="entry name" value="DUF1129"/>
    <property type="match status" value="1"/>
</dbReference>
<keyword evidence="1" id="KW-0812">Transmembrane</keyword>
<sequence length="227" mass="25665">MVTTKELIQENNEKREHLTEANEKYYSNILVYIRSRFSLSERAMEELLMEMLEHLLEGQQDGKSAEEIFGGDPRAYADEVIAQMPKEKKKNQLLYGIQLIVGVLGWMVLSRGAILGILSFFQPVDEQLYLISTAALLVAVLLIVGIGVVLLMKFVRKTAFEEKKSTWKFTIAGGVFGVLVFGLFMGIAFFFKDKGPAIQFPWLASLLAGFLLLLVSQWIARKNESTY</sequence>
<gene>
    <name evidence="2" type="ORF">QT716_07095</name>
</gene>
<evidence type="ECO:0000256" key="1">
    <source>
        <dbReference type="SAM" id="Phobius"/>
    </source>
</evidence>
<feature type="transmembrane region" description="Helical" evidence="1">
    <location>
        <begin position="127"/>
        <end position="155"/>
    </location>
</feature>
<reference evidence="2 3" key="1">
    <citation type="submission" date="2023-06" db="EMBL/GenBank/DDBJ databases">
        <title>Sporosarcina sp. nov., isolated from Korean traditional fermented seafood 'Jeotgal'.</title>
        <authorList>
            <person name="Yang A.-I."/>
            <person name="Shin N.-R."/>
        </authorList>
    </citation>
    <scope>NUCLEOTIDE SEQUENCE [LARGE SCALE GENOMIC DNA]</scope>
    <source>
        <strain evidence="2 3">KCTC3840</strain>
    </source>
</reference>
<protein>
    <submittedName>
        <fullName evidence="2">DUF1129 family protein</fullName>
    </submittedName>
</protein>
<feature type="transmembrane region" description="Helical" evidence="1">
    <location>
        <begin position="93"/>
        <end position="121"/>
    </location>
</feature>
<dbReference type="PANTHER" id="PTHR41307:SF1">
    <property type="entry name" value="MEMBRANE PROTEIN"/>
    <property type="match status" value="1"/>
</dbReference>
<feature type="transmembrane region" description="Helical" evidence="1">
    <location>
        <begin position="167"/>
        <end position="191"/>
    </location>
</feature>
<feature type="transmembrane region" description="Helical" evidence="1">
    <location>
        <begin position="197"/>
        <end position="220"/>
    </location>
</feature>
<keyword evidence="1" id="KW-1133">Transmembrane helix</keyword>
<dbReference type="Gene3D" id="1.10.1900.10">
    <property type="entry name" value="c-terminal domain of poly(a) binding protein"/>
    <property type="match status" value="1"/>
</dbReference>
<dbReference type="RefSeq" id="WP_317935384.1">
    <property type="nucleotide sequence ID" value="NZ_JAUBDH010000004.1"/>
</dbReference>
<keyword evidence="3" id="KW-1185">Reference proteome</keyword>
<accession>A0ABU4G2E3</accession>
<dbReference type="PANTHER" id="PTHR41307">
    <property type="entry name" value="MEMBRANE PROTEIN-RELATED"/>
    <property type="match status" value="1"/>
</dbReference>
<name>A0ABU4G2E3_9BACL</name>
<dbReference type="Proteomes" id="UP001280629">
    <property type="component" value="Unassembled WGS sequence"/>
</dbReference>
<dbReference type="EMBL" id="JAUBDH010000004">
    <property type="protein sequence ID" value="MDW0109822.1"/>
    <property type="molecule type" value="Genomic_DNA"/>
</dbReference>
<comment type="caution">
    <text evidence="2">The sequence shown here is derived from an EMBL/GenBank/DDBJ whole genome shotgun (WGS) entry which is preliminary data.</text>
</comment>
<keyword evidence="1" id="KW-0472">Membrane</keyword>
<organism evidence="2 3">
    <name type="scientific">Sporosarcina aquimarina</name>
    <dbReference type="NCBI Taxonomy" id="114975"/>
    <lineage>
        <taxon>Bacteria</taxon>
        <taxon>Bacillati</taxon>
        <taxon>Bacillota</taxon>
        <taxon>Bacilli</taxon>
        <taxon>Bacillales</taxon>
        <taxon>Caryophanaceae</taxon>
        <taxon>Sporosarcina</taxon>
    </lineage>
</organism>